<keyword evidence="3" id="KW-1185">Reference proteome</keyword>
<feature type="transmembrane region" description="Helical" evidence="1">
    <location>
        <begin position="236"/>
        <end position="256"/>
    </location>
</feature>
<evidence type="ECO:0000256" key="1">
    <source>
        <dbReference type="SAM" id="Phobius"/>
    </source>
</evidence>
<feature type="transmembrane region" description="Helical" evidence="1">
    <location>
        <begin position="20"/>
        <end position="39"/>
    </location>
</feature>
<feature type="transmembrane region" description="Helical" evidence="1">
    <location>
        <begin position="268"/>
        <end position="288"/>
    </location>
</feature>
<organism evidence="2 3">
    <name type="scientific">Ciceribacter lividus</name>
    <dbReference type="NCBI Taxonomy" id="1197950"/>
    <lineage>
        <taxon>Bacteria</taxon>
        <taxon>Pseudomonadati</taxon>
        <taxon>Pseudomonadota</taxon>
        <taxon>Alphaproteobacteria</taxon>
        <taxon>Hyphomicrobiales</taxon>
        <taxon>Rhizobiaceae</taxon>
        <taxon>Ciceribacter</taxon>
    </lineage>
</organism>
<feature type="transmembrane region" description="Helical" evidence="1">
    <location>
        <begin position="354"/>
        <end position="374"/>
    </location>
</feature>
<evidence type="ECO:0000313" key="2">
    <source>
        <dbReference type="EMBL" id="RCW28330.1"/>
    </source>
</evidence>
<keyword evidence="1" id="KW-0812">Transmembrane</keyword>
<reference evidence="2 3" key="1">
    <citation type="submission" date="2018-07" db="EMBL/GenBank/DDBJ databases">
        <title>Genomic Encyclopedia of Type Strains, Phase IV (KMG-IV): sequencing the most valuable type-strain genomes for metagenomic binning, comparative biology and taxonomic classification.</title>
        <authorList>
            <person name="Goeker M."/>
        </authorList>
    </citation>
    <scope>NUCLEOTIDE SEQUENCE [LARGE SCALE GENOMIC DNA]</scope>
    <source>
        <strain evidence="2 3">DSM 25528</strain>
    </source>
</reference>
<gene>
    <name evidence="2" type="ORF">DFR48_101341</name>
</gene>
<feature type="transmembrane region" description="Helical" evidence="1">
    <location>
        <begin position="295"/>
        <end position="315"/>
    </location>
</feature>
<feature type="transmembrane region" description="Helical" evidence="1">
    <location>
        <begin position="430"/>
        <end position="449"/>
    </location>
</feature>
<accession>A0A6I7HSJ9</accession>
<feature type="transmembrane region" description="Helical" evidence="1">
    <location>
        <begin position="208"/>
        <end position="229"/>
    </location>
</feature>
<feature type="transmembrane region" description="Helical" evidence="1">
    <location>
        <begin position="108"/>
        <end position="129"/>
    </location>
</feature>
<feature type="transmembrane region" description="Helical" evidence="1">
    <location>
        <begin position="173"/>
        <end position="202"/>
    </location>
</feature>
<dbReference type="EMBL" id="QPIX01000001">
    <property type="protein sequence ID" value="RCW28330.1"/>
    <property type="molecule type" value="Genomic_DNA"/>
</dbReference>
<evidence type="ECO:0000313" key="3">
    <source>
        <dbReference type="Proteomes" id="UP000252582"/>
    </source>
</evidence>
<proteinExistence type="predicted"/>
<keyword evidence="1" id="KW-0472">Membrane</keyword>
<feature type="transmembrane region" description="Helical" evidence="1">
    <location>
        <begin position="381"/>
        <end position="399"/>
    </location>
</feature>
<keyword evidence="1" id="KW-1133">Transmembrane helix</keyword>
<feature type="transmembrane region" description="Helical" evidence="1">
    <location>
        <begin position="405"/>
        <end position="423"/>
    </location>
</feature>
<dbReference type="AlphaFoldDB" id="A0A6I7HSJ9"/>
<comment type="caution">
    <text evidence="2">The sequence shown here is derived from an EMBL/GenBank/DDBJ whole genome shotgun (WGS) entry which is preliminary data.</text>
</comment>
<feature type="transmembrane region" description="Helical" evidence="1">
    <location>
        <begin position="141"/>
        <end position="161"/>
    </location>
</feature>
<evidence type="ECO:0008006" key="4">
    <source>
        <dbReference type="Google" id="ProtNLM"/>
    </source>
</evidence>
<protein>
    <recommendedName>
        <fullName evidence="4">4-amino-4-deoxy-L-arabinose transferase-like glycosyltransferase</fullName>
    </recommendedName>
</protein>
<sequence length="594" mass="64145">MVDATKSSGMSRGAETSGRMTLVVTAFAVAALLVAFDVMDGRFYYRDIDDLLRSLQIRTLLDRGSWYDLTIPAIRMPEVYLSPWSRLVDLPYVVLTQLTQPFLGRERALAFAFHVWQPVMLAGFCWLAVATMQRIAGEAGLVRPVHVIAAFVMMPLSLWEFSPGRIDHHNVQLLLLMLALYGVSLWSAAGGMLAGLACVLSVAVGLELAPVVLIVMLGVGAAWVFGLAGSGPVQRALSASVAVVMPAAALLLIGPGEMLATRCDAFSAPYLAALTGYGAISFAAAHFVREARPVARLAAVVVPGGLLALLLAFGFPTCLRGPFQMIDAKLHALWLDRVRQEKTFLDFYAAGETIKVVCLGLIAIVATAALPLVWRRTRRGEVPVVIIYAVAVALFLFTLLQTRFIRFPGACVLLFLPVVWAEIARRNVAVARATTAATLVVLVGGYGLYRLVPAEPFRPDVIDYLTFDTCTGVDVNALAGLPPGRIMAPSSLGLDIAGRLPEGMSVGAISFHRAAPGLKRMFDLFVSTESAVRREAAAPFDYVAVCRYPIVGYVPNDTLYATLARGGDWPGLVRIVDSPKDGFQLFRIDHQALR</sequence>
<name>A0A6I7HSJ9_9HYPH</name>
<dbReference type="Proteomes" id="UP000252582">
    <property type="component" value="Unassembled WGS sequence"/>
</dbReference>